<evidence type="ECO:0000313" key="9">
    <source>
        <dbReference type="Proteomes" id="UP000078507"/>
    </source>
</evidence>
<dbReference type="PANTHER" id="PTHR30502:SF0">
    <property type="entry name" value="PHOSPHOENOLPYRUVATE CARBOXYLASE FAMILY PROTEIN"/>
    <property type="match status" value="1"/>
</dbReference>
<sequence length="264" mass="27914">MEHPVNRFKQKLLAGQSQIGLWCGLPGSYAAEIVAPSGFDWLLFDTEHSPGDVLTVLPQLQAVAPYEVSPVVRPAINDPVLIKRFLDIGVQTLLVPYVQNAVEAKAAVAAVRYPPDGIRGVSALTRATRFGRVANYAQDAEREICLLLQVETREALGNLESIGSVEGVDGVFVGPADLAASFGHRGQPSHPEVVDAIVDAIERLKALGKPAGILTPDEKFAARCISLGTLFTAVGVDVAVLARGSEALAARFASQGADRGVGTR</sequence>
<comment type="similarity">
    <text evidence="2">Belongs to the HpcH/HpaI aldolase family.</text>
</comment>
<dbReference type="STRING" id="36856.ATB98_07355"/>
<evidence type="ECO:0000256" key="3">
    <source>
        <dbReference type="ARBA" id="ARBA00022723"/>
    </source>
</evidence>
<evidence type="ECO:0000256" key="2">
    <source>
        <dbReference type="ARBA" id="ARBA00005568"/>
    </source>
</evidence>
<accession>A0A178Y3R2</accession>
<dbReference type="GO" id="GO:0005737">
    <property type="term" value="C:cytoplasm"/>
    <property type="evidence" value="ECO:0007669"/>
    <property type="project" value="UniProtKB-ARBA"/>
</dbReference>
<dbReference type="Gene3D" id="3.20.20.60">
    <property type="entry name" value="Phosphoenolpyruvate-binding domains"/>
    <property type="match status" value="1"/>
</dbReference>
<name>A0A178Y3R2_SINSA</name>
<reference evidence="8 9" key="1">
    <citation type="submission" date="2015-11" db="EMBL/GenBank/DDBJ databases">
        <title>Ensifer anhuiense sp. nov., an effective nitrogen fixation bacterium with Glycine soja.</title>
        <authorList>
            <person name="Yan H."/>
            <person name="Chen W."/>
        </authorList>
    </citation>
    <scope>NUCLEOTIDE SEQUENCE [LARGE SCALE GENOMIC DNA]</scope>
    <source>
        <strain evidence="8 9">LMG 7837</strain>
    </source>
</reference>
<protein>
    <submittedName>
        <fullName evidence="8">4-hydroxy-2-oxo-heptane-1,7-dioate aldolase</fullName>
    </submittedName>
</protein>
<dbReference type="AlphaFoldDB" id="A0A178Y3R2"/>
<dbReference type="SUPFAM" id="SSF51621">
    <property type="entry name" value="Phosphoenolpyruvate/pyruvate domain"/>
    <property type="match status" value="1"/>
</dbReference>
<dbReference type="InterPro" id="IPR040442">
    <property type="entry name" value="Pyrv_kinase-like_dom_sf"/>
</dbReference>
<keyword evidence="9" id="KW-1185">Reference proteome</keyword>
<dbReference type="GO" id="GO:0010124">
    <property type="term" value="P:phenylacetate catabolic process"/>
    <property type="evidence" value="ECO:0007669"/>
    <property type="project" value="InterPro"/>
</dbReference>
<feature type="domain" description="HpcH/HpaI aldolase/citrate lyase" evidence="7">
    <location>
        <begin position="18"/>
        <end position="242"/>
    </location>
</feature>
<dbReference type="PANTHER" id="PTHR30502">
    <property type="entry name" value="2-KETO-3-DEOXY-L-RHAMNONATE ALDOLASE"/>
    <property type="match status" value="1"/>
</dbReference>
<comment type="catalytic activity">
    <reaction evidence="6">
        <text>D-glyceraldehyde + pyruvate = 2-dehydro-3-deoxy-L-galactonate</text>
        <dbReference type="Rhea" id="RHEA:80055"/>
        <dbReference type="ChEBI" id="CHEBI:15361"/>
        <dbReference type="ChEBI" id="CHEBI:17378"/>
        <dbReference type="ChEBI" id="CHEBI:75545"/>
    </reaction>
</comment>
<keyword evidence="4" id="KW-0456">Lyase</keyword>
<dbReference type="GO" id="GO:0046872">
    <property type="term" value="F:metal ion binding"/>
    <property type="evidence" value="ECO:0007669"/>
    <property type="project" value="UniProtKB-KW"/>
</dbReference>
<dbReference type="EMBL" id="LNQB01000083">
    <property type="protein sequence ID" value="OAP42208.1"/>
    <property type="molecule type" value="Genomic_DNA"/>
</dbReference>
<comment type="caution">
    <text evidence="8">The sequence shown here is derived from an EMBL/GenBank/DDBJ whole genome shotgun (WGS) entry which is preliminary data.</text>
</comment>
<dbReference type="InterPro" id="IPR050251">
    <property type="entry name" value="HpcH-HpaI_aldolase"/>
</dbReference>
<evidence type="ECO:0000313" key="8">
    <source>
        <dbReference type="EMBL" id="OAP42208.1"/>
    </source>
</evidence>
<dbReference type="GO" id="GO:0016832">
    <property type="term" value="F:aldehyde-lyase activity"/>
    <property type="evidence" value="ECO:0007669"/>
    <property type="project" value="TreeGrafter"/>
</dbReference>
<evidence type="ECO:0000256" key="1">
    <source>
        <dbReference type="ARBA" id="ARBA00001968"/>
    </source>
</evidence>
<dbReference type="FunFam" id="3.20.20.60:FF:000004">
    <property type="entry name" value="5-keto-4-deoxy-D-glucarate aldolase"/>
    <property type="match status" value="1"/>
</dbReference>
<evidence type="ECO:0000256" key="6">
    <source>
        <dbReference type="ARBA" id="ARBA00045074"/>
    </source>
</evidence>
<dbReference type="InterPro" id="IPR005000">
    <property type="entry name" value="Aldolase/citrate-lyase_domain"/>
</dbReference>
<keyword evidence="5" id="KW-0670">Pyruvate</keyword>
<dbReference type="RefSeq" id="WP_066877182.1">
    <property type="nucleotide sequence ID" value="NZ_LNQB01000083.1"/>
</dbReference>
<dbReference type="InterPro" id="IPR012689">
    <property type="entry name" value="HpaI"/>
</dbReference>
<dbReference type="Proteomes" id="UP000078507">
    <property type="component" value="Unassembled WGS sequence"/>
</dbReference>
<dbReference type="InterPro" id="IPR015813">
    <property type="entry name" value="Pyrv/PenolPyrv_kinase-like_dom"/>
</dbReference>
<proteinExistence type="inferred from homology"/>
<evidence type="ECO:0000256" key="5">
    <source>
        <dbReference type="ARBA" id="ARBA00023317"/>
    </source>
</evidence>
<dbReference type="NCBIfam" id="TIGR02311">
    <property type="entry name" value="HpaI"/>
    <property type="match status" value="1"/>
</dbReference>
<gene>
    <name evidence="8" type="ORF">ATB98_07355</name>
</gene>
<evidence type="ECO:0000259" key="7">
    <source>
        <dbReference type="Pfam" id="PF03328"/>
    </source>
</evidence>
<evidence type="ECO:0000256" key="4">
    <source>
        <dbReference type="ARBA" id="ARBA00023239"/>
    </source>
</evidence>
<dbReference type="Pfam" id="PF03328">
    <property type="entry name" value="HpcH_HpaI"/>
    <property type="match status" value="1"/>
</dbReference>
<keyword evidence="3" id="KW-0479">Metal-binding</keyword>
<organism evidence="8 9">
    <name type="scientific">Sinorhizobium saheli</name>
    <dbReference type="NCBI Taxonomy" id="36856"/>
    <lineage>
        <taxon>Bacteria</taxon>
        <taxon>Pseudomonadati</taxon>
        <taxon>Pseudomonadota</taxon>
        <taxon>Alphaproteobacteria</taxon>
        <taxon>Hyphomicrobiales</taxon>
        <taxon>Rhizobiaceae</taxon>
        <taxon>Sinorhizobium/Ensifer group</taxon>
        <taxon>Sinorhizobium</taxon>
    </lineage>
</organism>
<dbReference type="OrthoDB" id="9802624at2"/>
<comment type="cofactor">
    <cofactor evidence="1">
        <name>a divalent metal cation</name>
        <dbReference type="ChEBI" id="CHEBI:60240"/>
    </cofactor>
</comment>